<organism evidence="2 3">
    <name type="scientific">Rhizobium oryzicola</name>
    <dbReference type="NCBI Taxonomy" id="1232668"/>
    <lineage>
        <taxon>Bacteria</taxon>
        <taxon>Pseudomonadati</taxon>
        <taxon>Pseudomonadota</taxon>
        <taxon>Alphaproteobacteria</taxon>
        <taxon>Hyphomicrobiales</taxon>
        <taxon>Rhizobiaceae</taxon>
        <taxon>Rhizobium/Agrobacterium group</taxon>
        <taxon>Rhizobium</taxon>
    </lineage>
</organism>
<reference evidence="2" key="1">
    <citation type="journal article" date="2015" name="Int. J. Syst. Evol. Microbiol.">
        <title>Rhizobium oryzicola sp. nov., potential plant-growth-promoting endophytic bacteria isolated from rice roots.</title>
        <authorList>
            <person name="Zhang X.X."/>
            <person name="Gao J.S."/>
            <person name="Cao Y.H."/>
            <person name="Sheirdil R.A."/>
            <person name="Wang X.C."/>
            <person name="Zhang L."/>
        </authorList>
    </citation>
    <scope>NUCLEOTIDE SEQUENCE</scope>
    <source>
        <strain evidence="2">05753</strain>
    </source>
</reference>
<gene>
    <name evidence="2" type="ORF">Q2T52_09915</name>
</gene>
<protein>
    <recommendedName>
        <fullName evidence="4">Helix-turn-helix domain-containing protein</fullName>
    </recommendedName>
</protein>
<dbReference type="Proteomes" id="UP001169006">
    <property type="component" value="Unassembled WGS sequence"/>
</dbReference>
<dbReference type="EMBL" id="JAUKWQ010000002">
    <property type="protein sequence ID" value="MDO1582415.1"/>
    <property type="molecule type" value="Genomic_DNA"/>
</dbReference>
<evidence type="ECO:0000313" key="3">
    <source>
        <dbReference type="Proteomes" id="UP001169006"/>
    </source>
</evidence>
<feature type="region of interest" description="Disordered" evidence="1">
    <location>
        <begin position="113"/>
        <end position="175"/>
    </location>
</feature>
<accession>A0ABT8SVE5</accession>
<name>A0ABT8SVE5_9HYPH</name>
<keyword evidence="3" id="KW-1185">Reference proteome</keyword>
<dbReference type="RefSeq" id="WP_302076553.1">
    <property type="nucleotide sequence ID" value="NZ_JAUKWQ010000002.1"/>
</dbReference>
<evidence type="ECO:0000313" key="2">
    <source>
        <dbReference type="EMBL" id="MDO1582415.1"/>
    </source>
</evidence>
<evidence type="ECO:0000256" key="1">
    <source>
        <dbReference type="SAM" id="MobiDB-lite"/>
    </source>
</evidence>
<sequence>MSHDARFSIIPGWIVTDPRLRGRDLQVLCLLGRHTDKHGWCRRSQVKMADQLGCARSTVQASLDRLGDIGVVEKHVEESRDGRDSAHSYRVIYDAPPPAGYDFDAYQIADDEENHPISTPETGTPPAGISAPPAGPESAPPAGPGSAPINDPYLTIPPKPERQTRERDFDGISENDPKAALKTFKQWYPTWPTYVDDSEPKALKAWMDLTLEERNEAAERSEAYIAAVKAAGRKYVCSSPVYLAEKRWRKLDALEAVKPKQAGTAASGRTAVGVFGPAYAAARMLSLLDGPVDFDLPPDLRERVRATFEVHSRRGGQAGLSYRERLGLGLDENGDLIFPDDFERQEWRRRLATEGFPEVNRLHDAAKERSHVTVDGAFERMKLLCEFVPVGSQAWQRWRELHELRGWPFVPTPAGMKGVYFPIGGPEGLEEFERAARSLMQARDEDDAA</sequence>
<proteinExistence type="predicted"/>
<evidence type="ECO:0008006" key="4">
    <source>
        <dbReference type="Google" id="ProtNLM"/>
    </source>
</evidence>
<feature type="compositionally biased region" description="Pro residues" evidence="1">
    <location>
        <begin position="133"/>
        <end position="143"/>
    </location>
</feature>
<comment type="caution">
    <text evidence="2">The sequence shown here is derived from an EMBL/GenBank/DDBJ whole genome shotgun (WGS) entry which is preliminary data.</text>
</comment>
<feature type="compositionally biased region" description="Basic and acidic residues" evidence="1">
    <location>
        <begin position="159"/>
        <end position="175"/>
    </location>
</feature>
<reference evidence="2" key="2">
    <citation type="submission" date="2023-07" db="EMBL/GenBank/DDBJ databases">
        <authorList>
            <person name="Sun H."/>
        </authorList>
    </citation>
    <scope>NUCLEOTIDE SEQUENCE</scope>
    <source>
        <strain evidence="2">05753</strain>
    </source>
</reference>